<keyword evidence="3" id="KW-1185">Reference proteome</keyword>
<gene>
    <name evidence="2" type="ORF">EW145_g7258</name>
</gene>
<proteinExistence type="predicted"/>
<comment type="caution">
    <text evidence="2">The sequence shown here is derived from an EMBL/GenBank/DDBJ whole genome shotgun (WGS) entry which is preliminary data.</text>
</comment>
<evidence type="ECO:0000313" key="2">
    <source>
        <dbReference type="EMBL" id="THG99474.1"/>
    </source>
</evidence>
<feature type="region of interest" description="Disordered" evidence="1">
    <location>
        <begin position="274"/>
        <end position="309"/>
    </location>
</feature>
<dbReference type="Proteomes" id="UP000308199">
    <property type="component" value="Unassembled WGS sequence"/>
</dbReference>
<accession>A0A4S4KLV8</accession>
<protein>
    <submittedName>
        <fullName evidence="2">Uncharacterized protein</fullName>
    </submittedName>
</protein>
<feature type="compositionally biased region" description="Low complexity" evidence="1">
    <location>
        <begin position="274"/>
        <end position="287"/>
    </location>
</feature>
<feature type="compositionally biased region" description="Acidic residues" evidence="1">
    <location>
        <begin position="336"/>
        <end position="356"/>
    </location>
</feature>
<dbReference type="EMBL" id="SGPK01000684">
    <property type="protein sequence ID" value="THG99474.1"/>
    <property type="molecule type" value="Genomic_DNA"/>
</dbReference>
<name>A0A4S4KLV8_9AGAM</name>
<evidence type="ECO:0000313" key="3">
    <source>
        <dbReference type="Proteomes" id="UP000308199"/>
    </source>
</evidence>
<feature type="compositionally biased region" description="Low complexity" evidence="1">
    <location>
        <begin position="362"/>
        <end position="373"/>
    </location>
</feature>
<reference evidence="2 3" key="1">
    <citation type="submission" date="2019-02" db="EMBL/GenBank/DDBJ databases">
        <title>Genome sequencing of the rare red list fungi Phellinidium pouzarii.</title>
        <authorList>
            <person name="Buettner E."/>
            <person name="Kellner H."/>
        </authorList>
    </citation>
    <scope>NUCLEOTIDE SEQUENCE [LARGE SCALE GENOMIC DNA]</scope>
    <source>
        <strain evidence="2 3">DSM 108285</strain>
    </source>
</reference>
<evidence type="ECO:0000256" key="1">
    <source>
        <dbReference type="SAM" id="MobiDB-lite"/>
    </source>
</evidence>
<organism evidence="2 3">
    <name type="scientific">Phellinidium pouzarii</name>
    <dbReference type="NCBI Taxonomy" id="167371"/>
    <lineage>
        <taxon>Eukaryota</taxon>
        <taxon>Fungi</taxon>
        <taxon>Dikarya</taxon>
        <taxon>Basidiomycota</taxon>
        <taxon>Agaricomycotina</taxon>
        <taxon>Agaricomycetes</taxon>
        <taxon>Hymenochaetales</taxon>
        <taxon>Hymenochaetaceae</taxon>
        <taxon>Phellinidium</taxon>
    </lineage>
</organism>
<sequence>MSSYINNATAMGSKPTFDPFNYKLDCELYPRPLGLGWPHPEPKLKTKIELKHPRPQRRPALMKALAHFEECLLASCSLQIAPTWTNEHRVSNHITAPICINEFMSNHKNATTKLRLRMNNPLGQAKCTALSNWQRAIKARVLVNDNHSGAQRLPASSGLACLSPGFLDHFPSRRSGWVEPPRPEDLPPPSFSLSKARLPRPQCLFPPPPPAVTQPKHQPAPAPPALPGLAYLFPGFYNTSGNAWPSAPRPEDLPKPSFSLATLRAQAAAAAAAASTSVPSSIPTIPSEKFRNVADDNKPAANNDNDDATDFSDIADRFAFVFDDENGDACERGYEDGEDGESEDDDAYLTADESDSSDLAGSVCSSSPVSPSSEAEHPLHLHWTVGMPGNAVTYILAAEQALQQQAKAKVGH</sequence>
<feature type="compositionally biased region" description="Basic and acidic residues" evidence="1">
    <location>
        <begin position="288"/>
        <end position="298"/>
    </location>
</feature>
<dbReference type="AlphaFoldDB" id="A0A4S4KLV8"/>
<feature type="region of interest" description="Disordered" evidence="1">
    <location>
        <begin position="329"/>
        <end position="376"/>
    </location>
</feature>